<feature type="domain" description="TLDc" evidence="1">
    <location>
        <begin position="93"/>
        <end position="179"/>
    </location>
</feature>
<dbReference type="STRING" id="45351.A7T3K4"/>
<protein>
    <recommendedName>
        <fullName evidence="1">TLDc domain-containing protein</fullName>
    </recommendedName>
</protein>
<gene>
    <name evidence="2" type="ORF">NEMVEDRAFT_v1g221833</name>
</gene>
<feature type="non-terminal residue" evidence="2">
    <location>
        <position position="1"/>
    </location>
</feature>
<dbReference type="AlphaFoldDB" id="A7T3K4"/>
<evidence type="ECO:0000259" key="1">
    <source>
        <dbReference type="PROSITE" id="PS51886"/>
    </source>
</evidence>
<dbReference type="PhylomeDB" id="A7T3K4"/>
<dbReference type="Proteomes" id="UP000001593">
    <property type="component" value="Unassembled WGS sequence"/>
</dbReference>
<evidence type="ECO:0000313" key="2">
    <source>
        <dbReference type="EMBL" id="EDO29456.1"/>
    </source>
</evidence>
<proteinExistence type="predicted"/>
<dbReference type="HOGENOM" id="CLU_1507114_0_0_1"/>
<name>A7T3K4_NEMVE</name>
<reference evidence="2 3" key="1">
    <citation type="journal article" date="2007" name="Science">
        <title>Sea anemone genome reveals ancestral eumetazoan gene repertoire and genomic organization.</title>
        <authorList>
            <person name="Putnam N.H."/>
            <person name="Srivastava M."/>
            <person name="Hellsten U."/>
            <person name="Dirks B."/>
            <person name="Chapman J."/>
            <person name="Salamov A."/>
            <person name="Terry A."/>
            <person name="Shapiro H."/>
            <person name="Lindquist E."/>
            <person name="Kapitonov V.V."/>
            <person name="Jurka J."/>
            <person name="Genikhovich G."/>
            <person name="Grigoriev I.V."/>
            <person name="Lucas S.M."/>
            <person name="Steele R.E."/>
            <person name="Finnerty J.R."/>
            <person name="Technau U."/>
            <person name="Martindale M.Q."/>
            <person name="Rokhsar D.S."/>
        </authorList>
    </citation>
    <scope>NUCLEOTIDE SEQUENCE [LARGE SCALE GENOMIC DNA]</scope>
    <source>
        <strain evidence="3">CH2 X CH6</strain>
    </source>
</reference>
<organism evidence="2 3">
    <name type="scientific">Nematostella vectensis</name>
    <name type="common">Starlet sea anemone</name>
    <dbReference type="NCBI Taxonomy" id="45351"/>
    <lineage>
        <taxon>Eukaryota</taxon>
        <taxon>Metazoa</taxon>
        <taxon>Cnidaria</taxon>
        <taxon>Anthozoa</taxon>
        <taxon>Hexacorallia</taxon>
        <taxon>Actiniaria</taxon>
        <taxon>Edwardsiidae</taxon>
        <taxon>Nematostella</taxon>
    </lineage>
</organism>
<dbReference type="PROSITE" id="PS51886">
    <property type="entry name" value="TLDC"/>
    <property type="match status" value="1"/>
</dbReference>
<sequence length="179" mass="20157">YKPTKLPLKTSPCEYAIYDDSSYGPTFGGGHDLRIDLDNPSRSFSSPYSYERPPGCYNRTACGTLVGSQRFRPDWVEVFYDANFDQGGLTFSSILTESRGDTYWLYNQLRPVQQSPSSTWRLCYRASSYGWAASTFHSYCNNKGPTVTIVKKSSYIFGGYTDQSWTGKIGVFDIVVIAD</sequence>
<dbReference type="InterPro" id="IPR006571">
    <property type="entry name" value="TLDc_dom"/>
</dbReference>
<dbReference type="InParanoid" id="A7T3K4"/>
<dbReference type="KEGG" id="nve:5500054"/>
<evidence type="ECO:0000313" key="3">
    <source>
        <dbReference type="Proteomes" id="UP000001593"/>
    </source>
</evidence>
<accession>A7T3K4</accession>
<dbReference type="EMBL" id="DS470535">
    <property type="protein sequence ID" value="EDO29456.1"/>
    <property type="molecule type" value="Genomic_DNA"/>
</dbReference>
<keyword evidence="3" id="KW-1185">Reference proteome</keyword>
<dbReference type="Pfam" id="PF07534">
    <property type="entry name" value="TLD"/>
    <property type="match status" value="1"/>
</dbReference>